<accession>A0A0S2DCW8</accession>
<feature type="compositionally biased region" description="Gly residues" evidence="1">
    <location>
        <begin position="213"/>
        <end position="226"/>
    </location>
</feature>
<organism evidence="3 4">
    <name type="scientific">Lysobacter enzymogenes</name>
    <dbReference type="NCBI Taxonomy" id="69"/>
    <lineage>
        <taxon>Bacteria</taxon>
        <taxon>Pseudomonadati</taxon>
        <taxon>Pseudomonadota</taxon>
        <taxon>Gammaproteobacteria</taxon>
        <taxon>Lysobacterales</taxon>
        <taxon>Lysobacteraceae</taxon>
        <taxon>Lysobacter</taxon>
    </lineage>
</organism>
<dbReference type="AlphaFoldDB" id="A0A0S2DCW8"/>
<feature type="region of interest" description="Disordered" evidence="1">
    <location>
        <begin position="167"/>
        <end position="238"/>
    </location>
</feature>
<dbReference type="EMBL" id="CP013140">
    <property type="protein sequence ID" value="ALN56393.1"/>
    <property type="molecule type" value="Genomic_DNA"/>
</dbReference>
<sequence length="238" mass="25393">MRTAPHNPRRTGLKAASLALLIGLGLAANVQAQTIGYNIRTGDVWVDTRLGEINDYGRRYREPFIEEMTGYYGAPRSLIDELLDRRRWAPGDVYYACALARSLGVPCLNVVREYDRNPGQGWGAVAQRMGIKPGSPAFHALKRGAVQTYDHWGYPIRVDQSVRVDWAEHGPGKGRGNANGNGKSHGGPKAHGNSGHGYDDGPGKGRGKDKGHGGGNGKGHGNGGGNGKDKGHGNGKGH</sequence>
<feature type="compositionally biased region" description="Basic and acidic residues" evidence="1">
    <location>
        <begin position="197"/>
        <end position="212"/>
    </location>
</feature>
<dbReference type="PATRIC" id="fig|69.6.peg.1023"/>
<protein>
    <submittedName>
        <fullName evidence="3">Uncharacterized protein</fullName>
    </submittedName>
</protein>
<dbReference type="KEGG" id="lez:GLE_1035"/>
<feature type="compositionally biased region" description="Gly residues" evidence="1">
    <location>
        <begin position="173"/>
        <end position="185"/>
    </location>
</feature>
<evidence type="ECO:0000313" key="4">
    <source>
        <dbReference type="Proteomes" id="UP000061569"/>
    </source>
</evidence>
<evidence type="ECO:0000313" key="3">
    <source>
        <dbReference type="EMBL" id="ALN56393.1"/>
    </source>
</evidence>
<feature type="signal peptide" evidence="2">
    <location>
        <begin position="1"/>
        <end position="32"/>
    </location>
</feature>
<name>A0A0S2DCW8_LYSEN</name>
<dbReference type="OrthoDB" id="5966402at2"/>
<dbReference type="Proteomes" id="UP000061569">
    <property type="component" value="Chromosome"/>
</dbReference>
<proteinExistence type="predicted"/>
<gene>
    <name evidence="3" type="ORF">GLE_1035</name>
</gene>
<evidence type="ECO:0000256" key="2">
    <source>
        <dbReference type="SAM" id="SignalP"/>
    </source>
</evidence>
<dbReference type="RefSeq" id="WP_057946478.1">
    <property type="nucleotide sequence ID" value="NZ_CP110813.1"/>
</dbReference>
<keyword evidence="2" id="KW-0732">Signal</keyword>
<feature type="chain" id="PRO_5006595330" evidence="2">
    <location>
        <begin position="33"/>
        <end position="238"/>
    </location>
</feature>
<evidence type="ECO:0000256" key="1">
    <source>
        <dbReference type="SAM" id="MobiDB-lite"/>
    </source>
</evidence>
<reference evidence="3 4" key="1">
    <citation type="submission" date="2015-11" db="EMBL/GenBank/DDBJ databases">
        <title>Genome sequences of Lysobacter enzymogenes strain C3 and Lysobacter antibioticus ATCC 29479.</title>
        <authorList>
            <person name="Kobayashi D.Y."/>
        </authorList>
    </citation>
    <scope>NUCLEOTIDE SEQUENCE [LARGE SCALE GENOMIC DNA]</scope>
    <source>
        <strain evidence="3 4">C3</strain>
    </source>
</reference>